<feature type="domain" description="Helix-turn-helix" evidence="1">
    <location>
        <begin position="28"/>
        <end position="77"/>
    </location>
</feature>
<name>A0ABW1YBX9_9DEIO</name>
<dbReference type="InterPro" id="IPR041657">
    <property type="entry name" value="HTH_17"/>
</dbReference>
<proteinExistence type="predicted"/>
<organism evidence="2 3">
    <name type="scientific">Deinococcus lacus</name>
    <dbReference type="NCBI Taxonomy" id="392561"/>
    <lineage>
        <taxon>Bacteria</taxon>
        <taxon>Thermotogati</taxon>
        <taxon>Deinococcota</taxon>
        <taxon>Deinococci</taxon>
        <taxon>Deinococcales</taxon>
        <taxon>Deinococcaceae</taxon>
        <taxon>Deinococcus</taxon>
    </lineage>
</organism>
<keyword evidence="3" id="KW-1185">Reference proteome</keyword>
<evidence type="ECO:0000313" key="2">
    <source>
        <dbReference type="EMBL" id="MFC6591704.1"/>
    </source>
</evidence>
<dbReference type="InterPro" id="IPR009061">
    <property type="entry name" value="DNA-bd_dom_put_sf"/>
</dbReference>
<dbReference type="Pfam" id="PF12728">
    <property type="entry name" value="HTH_17"/>
    <property type="match status" value="1"/>
</dbReference>
<dbReference type="InterPro" id="IPR036388">
    <property type="entry name" value="WH-like_DNA-bd_sf"/>
</dbReference>
<comment type="caution">
    <text evidence="2">The sequence shown here is derived from an EMBL/GenBank/DDBJ whole genome shotgun (WGS) entry which is preliminary data.</text>
</comment>
<dbReference type="EMBL" id="JBHSWD010000001">
    <property type="protein sequence ID" value="MFC6591704.1"/>
    <property type="molecule type" value="Genomic_DNA"/>
</dbReference>
<reference evidence="3" key="1">
    <citation type="journal article" date="2019" name="Int. J. Syst. Evol. Microbiol.">
        <title>The Global Catalogue of Microorganisms (GCM) 10K type strain sequencing project: providing services to taxonomists for standard genome sequencing and annotation.</title>
        <authorList>
            <consortium name="The Broad Institute Genomics Platform"/>
            <consortium name="The Broad Institute Genome Sequencing Center for Infectious Disease"/>
            <person name="Wu L."/>
            <person name="Ma J."/>
        </authorList>
    </citation>
    <scope>NUCLEOTIDE SEQUENCE [LARGE SCALE GENOMIC DNA]</scope>
    <source>
        <strain evidence="3">CGMCC 1.15772</strain>
    </source>
</reference>
<sequence length="78" mass="8634">MTAATLDLTHLADAIAERISVPQEKAVLNASEAAALLGVTRNTYTRYCREVPGFPARRLGGRWHCNRAALLRWLEGQN</sequence>
<accession>A0ABW1YBX9</accession>
<gene>
    <name evidence="2" type="ORF">ACFP81_06540</name>
</gene>
<evidence type="ECO:0000313" key="3">
    <source>
        <dbReference type="Proteomes" id="UP001596297"/>
    </source>
</evidence>
<dbReference type="RefSeq" id="WP_380082710.1">
    <property type="nucleotide sequence ID" value="NZ_JBHSWD010000001.1"/>
</dbReference>
<evidence type="ECO:0000259" key="1">
    <source>
        <dbReference type="Pfam" id="PF12728"/>
    </source>
</evidence>
<dbReference type="Proteomes" id="UP001596297">
    <property type="component" value="Unassembled WGS sequence"/>
</dbReference>
<protein>
    <submittedName>
        <fullName evidence="2">Helix-turn-helix domain-containing protein</fullName>
    </submittedName>
</protein>
<dbReference type="SUPFAM" id="SSF46955">
    <property type="entry name" value="Putative DNA-binding domain"/>
    <property type="match status" value="1"/>
</dbReference>
<dbReference type="Gene3D" id="1.10.10.10">
    <property type="entry name" value="Winged helix-like DNA-binding domain superfamily/Winged helix DNA-binding domain"/>
    <property type="match status" value="1"/>
</dbReference>